<comment type="caution">
    <text evidence="1">The sequence shown here is derived from an EMBL/GenBank/DDBJ whole genome shotgun (WGS) entry which is preliminary data.</text>
</comment>
<reference evidence="1" key="1">
    <citation type="submission" date="2022-11" db="EMBL/GenBank/DDBJ databases">
        <authorList>
            <person name="Hyden B.L."/>
            <person name="Feng K."/>
            <person name="Yates T."/>
            <person name="Jawdy S."/>
            <person name="Smart L.B."/>
            <person name="Muchero W."/>
        </authorList>
    </citation>
    <scope>NUCLEOTIDE SEQUENCE</scope>
    <source>
        <tissue evidence="1">Shoot tip</tissue>
    </source>
</reference>
<reference evidence="1" key="2">
    <citation type="journal article" date="2023" name="Int. J. Mol. Sci.">
        <title>De Novo Assembly and Annotation of 11 Diverse Shrub Willow (Salix) Genomes Reveals Novel Gene Organization in Sex-Linked Regions.</title>
        <authorList>
            <person name="Hyden B."/>
            <person name="Feng K."/>
            <person name="Yates T.B."/>
            <person name="Jawdy S."/>
            <person name="Cereghino C."/>
            <person name="Smart L.B."/>
            <person name="Muchero W."/>
        </authorList>
    </citation>
    <scope>NUCLEOTIDE SEQUENCE</scope>
    <source>
        <tissue evidence="1">Shoot tip</tissue>
    </source>
</reference>
<accession>A0A9Q0UYT5</accession>
<evidence type="ECO:0000313" key="2">
    <source>
        <dbReference type="Proteomes" id="UP001151752"/>
    </source>
</evidence>
<evidence type="ECO:0000313" key="1">
    <source>
        <dbReference type="EMBL" id="KAJ6738588.1"/>
    </source>
</evidence>
<name>A0A9Q0UYT5_9ROSI</name>
<gene>
    <name evidence="1" type="ORF">OIU74_003531</name>
</gene>
<keyword evidence="2" id="KW-1185">Reference proteome</keyword>
<dbReference type="Gene3D" id="3.10.490.10">
    <property type="entry name" value="Gamma-glutamyl cyclotransferase-like"/>
    <property type="match status" value="1"/>
</dbReference>
<protein>
    <submittedName>
        <fullName evidence="1">HISTONE DEACETYLASE</fullName>
    </submittedName>
</protein>
<dbReference type="EMBL" id="JAPFFM010000010">
    <property type="protein sequence ID" value="KAJ6738588.1"/>
    <property type="molecule type" value="Genomic_DNA"/>
</dbReference>
<dbReference type="AlphaFoldDB" id="A0A9Q0UYT5"/>
<proteinExistence type="predicted"/>
<organism evidence="1 2">
    <name type="scientific">Salix koriyanagi</name>
    <dbReference type="NCBI Taxonomy" id="2511006"/>
    <lineage>
        <taxon>Eukaryota</taxon>
        <taxon>Viridiplantae</taxon>
        <taxon>Streptophyta</taxon>
        <taxon>Embryophyta</taxon>
        <taxon>Tracheophyta</taxon>
        <taxon>Spermatophyta</taxon>
        <taxon>Magnoliopsida</taxon>
        <taxon>eudicotyledons</taxon>
        <taxon>Gunneridae</taxon>
        <taxon>Pentapetalae</taxon>
        <taxon>rosids</taxon>
        <taxon>fabids</taxon>
        <taxon>Malpighiales</taxon>
        <taxon>Salicaceae</taxon>
        <taxon>Saliceae</taxon>
        <taxon>Salix</taxon>
    </lineage>
</organism>
<sequence length="195" mass="22640">MEPFSKLKVEDSQDQVVTSSSSWRTELSKIDIWYACFGSNMWKPRFLCYIEGGQVDGMKKPCTGSMDKNLPKEILWKIFPHRLYFGRDSTRTWGPGGAAFLHPDSSVGEKTYMCLYKITLEQFNDSITNKGSISLEVFKSGWYHNVVYLGNERDIPILTMTWTTLRRGSHCLHRRSFFETTVKFESVYTVCYEFS</sequence>
<dbReference type="Proteomes" id="UP001151752">
    <property type="component" value="Chromosome 4"/>
</dbReference>